<dbReference type="Pfam" id="PF12833">
    <property type="entry name" value="HTH_18"/>
    <property type="match status" value="1"/>
</dbReference>
<dbReference type="GO" id="GO:0003700">
    <property type="term" value="F:DNA-binding transcription factor activity"/>
    <property type="evidence" value="ECO:0007669"/>
    <property type="project" value="InterPro"/>
</dbReference>
<dbReference type="PANTHER" id="PTHR47893">
    <property type="entry name" value="REGULATORY PROTEIN PCHR"/>
    <property type="match status" value="1"/>
</dbReference>
<dbReference type="RefSeq" id="WP_123217327.1">
    <property type="nucleotide sequence ID" value="NZ_RJTM01000116.1"/>
</dbReference>
<dbReference type="InterPro" id="IPR053142">
    <property type="entry name" value="PchR_regulatory_protein"/>
</dbReference>
<dbReference type="SMART" id="SM00342">
    <property type="entry name" value="HTH_ARAC"/>
    <property type="match status" value="1"/>
</dbReference>
<dbReference type="PRINTS" id="PR00032">
    <property type="entry name" value="HTHARAC"/>
</dbReference>
<evidence type="ECO:0000313" key="6">
    <source>
        <dbReference type="Proteomes" id="UP000267469"/>
    </source>
</evidence>
<keyword evidence="1" id="KW-0805">Transcription regulation</keyword>
<dbReference type="Gene3D" id="1.10.10.60">
    <property type="entry name" value="Homeodomain-like"/>
    <property type="match status" value="2"/>
</dbReference>
<protein>
    <submittedName>
        <fullName evidence="5">AraC family transcriptional regulator</fullName>
    </submittedName>
</protein>
<sequence>MKFSLRTSDLRELIYEINLPPDYRVPSGIDEREFSFDMAFGKGHYKELWFEGIHITYGVSDVYQNLKFKADCDSSVIEMHFSISGYTSAGSKGNPCVFTTFRSGEQNLFYTPYFDGYFYHSPQNLPGRMLEIHLSEKFFKRVARGHSELLDHFVTSIEKRKTVFLDHHNRKITPEMQIVLNQIINCNKQGMLKRFYIEAKVLELLMLQLESYHTETPGFEALQREDIEKLHYVKDLLEGNFEASFSLATLARNSGMNEFKLKKGFKSLFGTTVFRYLRDIRLGAAREQLLSGEKSIQEIADSCGYQTPQYFTTAFKKKYGVPPGKLKT</sequence>
<dbReference type="InterPro" id="IPR018062">
    <property type="entry name" value="HTH_AraC-typ_CS"/>
</dbReference>
<dbReference type="Proteomes" id="UP000267469">
    <property type="component" value="Unassembled WGS sequence"/>
</dbReference>
<keyword evidence="6" id="KW-1185">Reference proteome</keyword>
<keyword evidence="2" id="KW-0238">DNA-binding</keyword>
<dbReference type="InterPro" id="IPR018060">
    <property type="entry name" value="HTH_AraC"/>
</dbReference>
<evidence type="ECO:0000259" key="4">
    <source>
        <dbReference type="PROSITE" id="PS01124"/>
    </source>
</evidence>
<evidence type="ECO:0000256" key="2">
    <source>
        <dbReference type="ARBA" id="ARBA00023125"/>
    </source>
</evidence>
<proteinExistence type="predicted"/>
<accession>A0A3N0E361</accession>
<evidence type="ECO:0000256" key="1">
    <source>
        <dbReference type="ARBA" id="ARBA00023015"/>
    </source>
</evidence>
<dbReference type="GO" id="GO:0043565">
    <property type="term" value="F:sequence-specific DNA binding"/>
    <property type="evidence" value="ECO:0007669"/>
    <property type="project" value="InterPro"/>
</dbReference>
<feature type="domain" description="HTH araC/xylS-type" evidence="4">
    <location>
        <begin position="231"/>
        <end position="328"/>
    </location>
</feature>
<dbReference type="EMBL" id="RJTM01000116">
    <property type="protein sequence ID" value="RNL82278.1"/>
    <property type="molecule type" value="Genomic_DNA"/>
</dbReference>
<dbReference type="PROSITE" id="PS01124">
    <property type="entry name" value="HTH_ARAC_FAMILY_2"/>
    <property type="match status" value="1"/>
</dbReference>
<evidence type="ECO:0000313" key="5">
    <source>
        <dbReference type="EMBL" id="RNL82278.1"/>
    </source>
</evidence>
<dbReference type="InterPro" id="IPR009057">
    <property type="entry name" value="Homeodomain-like_sf"/>
</dbReference>
<dbReference type="InterPro" id="IPR020449">
    <property type="entry name" value="Tscrpt_reg_AraC-type_HTH"/>
</dbReference>
<keyword evidence="3" id="KW-0804">Transcription</keyword>
<dbReference type="SUPFAM" id="SSF46689">
    <property type="entry name" value="Homeodomain-like"/>
    <property type="match status" value="2"/>
</dbReference>
<name>A0A3N0E361_SINP1</name>
<comment type="caution">
    <text evidence="5">The sequence shown here is derived from an EMBL/GenBank/DDBJ whole genome shotgun (WGS) entry which is preliminary data.</text>
</comment>
<organism evidence="5 6">
    <name type="scientific">Sinomicrobium pectinilyticum</name>
    <dbReference type="NCBI Taxonomy" id="1084421"/>
    <lineage>
        <taxon>Bacteria</taxon>
        <taxon>Pseudomonadati</taxon>
        <taxon>Bacteroidota</taxon>
        <taxon>Flavobacteriia</taxon>
        <taxon>Flavobacteriales</taxon>
        <taxon>Flavobacteriaceae</taxon>
        <taxon>Sinomicrobium</taxon>
    </lineage>
</organism>
<dbReference type="PANTHER" id="PTHR47893:SF1">
    <property type="entry name" value="REGULATORY PROTEIN PCHR"/>
    <property type="match status" value="1"/>
</dbReference>
<dbReference type="AlphaFoldDB" id="A0A3N0E361"/>
<gene>
    <name evidence="5" type="ORF">ED312_17535</name>
</gene>
<reference evidence="5 6" key="1">
    <citation type="submission" date="2018-10" db="EMBL/GenBank/DDBJ databases">
        <title>Sinomicrobium pectinilyticum sp. nov., a pectinase-producing bacterium isolated from alkaline and saline soil, and emended description of the genus Sinomicrobium.</title>
        <authorList>
            <person name="Cheng B."/>
            <person name="Li C."/>
            <person name="Lai Q."/>
            <person name="Du M."/>
            <person name="Shao Z."/>
            <person name="Xu P."/>
            <person name="Yang C."/>
        </authorList>
    </citation>
    <scope>NUCLEOTIDE SEQUENCE [LARGE SCALE GENOMIC DNA]</scope>
    <source>
        <strain evidence="5 6">5DNS001</strain>
    </source>
</reference>
<evidence type="ECO:0000256" key="3">
    <source>
        <dbReference type="ARBA" id="ARBA00023163"/>
    </source>
</evidence>
<dbReference type="PROSITE" id="PS00041">
    <property type="entry name" value="HTH_ARAC_FAMILY_1"/>
    <property type="match status" value="1"/>
</dbReference>
<dbReference type="OrthoDB" id="799767at2"/>